<evidence type="ECO:0000256" key="1">
    <source>
        <dbReference type="SAM" id="Phobius"/>
    </source>
</evidence>
<organism evidence="3 4">
    <name type="scientific">Cohnella cholangitidis</name>
    <dbReference type="NCBI Taxonomy" id="2598458"/>
    <lineage>
        <taxon>Bacteria</taxon>
        <taxon>Bacillati</taxon>
        <taxon>Bacillota</taxon>
        <taxon>Bacilli</taxon>
        <taxon>Bacillales</taxon>
        <taxon>Paenibacillaceae</taxon>
        <taxon>Cohnella</taxon>
    </lineage>
</organism>
<evidence type="ECO:0000259" key="2">
    <source>
        <dbReference type="Pfam" id="PF00704"/>
    </source>
</evidence>
<dbReference type="InterPro" id="IPR017853">
    <property type="entry name" value="GH"/>
</dbReference>
<accession>A0A7G5C533</accession>
<protein>
    <submittedName>
        <fullName evidence="3">Glycosyl hydrolase</fullName>
    </submittedName>
</protein>
<keyword evidence="4" id="KW-1185">Reference proteome</keyword>
<gene>
    <name evidence="3" type="ORF">FPL14_26480</name>
</gene>
<dbReference type="PANTHER" id="PTHR46066:SF2">
    <property type="entry name" value="CHITINASE DOMAIN-CONTAINING PROTEIN 1"/>
    <property type="match status" value="1"/>
</dbReference>
<dbReference type="Gene3D" id="3.10.50.10">
    <property type="match status" value="1"/>
</dbReference>
<dbReference type="GO" id="GO:0016787">
    <property type="term" value="F:hydrolase activity"/>
    <property type="evidence" value="ECO:0007669"/>
    <property type="project" value="UniProtKB-KW"/>
</dbReference>
<dbReference type="Gene3D" id="3.20.20.80">
    <property type="entry name" value="Glycosidases"/>
    <property type="match status" value="1"/>
</dbReference>
<sequence>MFNQPHSRKRVALSIIIVAFVTATVFLYLIKLEAFGAAKKPPITEHVTERSAWLADWQWETGIADLEVIADKLTSLQMFAAYFDGNDRLWFTEEFREAQPKLLELANRSVLEHVDLTLVNDIKTSDGTSVAQKDTSLVTRLIGSEQSRIGHIEDIVAAVETYGFGGVEIDYEKIGNDDWNDFARFIEELQARLQPMGQTLRVVLEPRAPIEDVKLPEGPTYVMMAYNLYGGHSGPGPKADFAFIKELAARLKHLPGTPYLAFSAGGFDWNAATGKVTSVTEKQAADLSNLSESTPSRDSGSGSVYFEYTDADQAKHTVYYADETTLTEWINAAQQARIYNIALWRLGDLREGTLHAF</sequence>
<evidence type="ECO:0000313" key="4">
    <source>
        <dbReference type="Proteomes" id="UP000515679"/>
    </source>
</evidence>
<dbReference type="Pfam" id="PF00704">
    <property type="entry name" value="Glyco_hydro_18"/>
    <property type="match status" value="1"/>
</dbReference>
<feature type="domain" description="GH18" evidence="2">
    <location>
        <begin position="140"/>
        <end position="347"/>
    </location>
</feature>
<keyword evidence="1" id="KW-1133">Transmembrane helix</keyword>
<dbReference type="AlphaFoldDB" id="A0A7G5C533"/>
<name>A0A7G5C533_9BACL</name>
<dbReference type="InterPro" id="IPR001223">
    <property type="entry name" value="Glyco_hydro18_cat"/>
</dbReference>
<dbReference type="KEGG" id="cchl:FPL14_26480"/>
<feature type="transmembrane region" description="Helical" evidence="1">
    <location>
        <begin position="12"/>
        <end position="30"/>
    </location>
</feature>
<dbReference type="PANTHER" id="PTHR46066">
    <property type="entry name" value="CHITINASE DOMAIN-CONTAINING PROTEIN 1 FAMILY MEMBER"/>
    <property type="match status" value="1"/>
</dbReference>
<dbReference type="GO" id="GO:0005975">
    <property type="term" value="P:carbohydrate metabolic process"/>
    <property type="evidence" value="ECO:0007669"/>
    <property type="project" value="InterPro"/>
</dbReference>
<dbReference type="InterPro" id="IPR029070">
    <property type="entry name" value="Chitinase_insertion_sf"/>
</dbReference>
<keyword evidence="3" id="KW-0378">Hydrolase</keyword>
<keyword evidence="1" id="KW-0472">Membrane</keyword>
<dbReference type="RefSeq" id="WP_182300553.1">
    <property type="nucleotide sequence ID" value="NZ_CP041969.1"/>
</dbReference>
<dbReference type="Proteomes" id="UP000515679">
    <property type="component" value="Chromosome"/>
</dbReference>
<evidence type="ECO:0000313" key="3">
    <source>
        <dbReference type="EMBL" id="QMV44317.1"/>
    </source>
</evidence>
<proteinExistence type="predicted"/>
<dbReference type="SUPFAM" id="SSF51445">
    <property type="entry name" value="(Trans)glycosidases"/>
    <property type="match status" value="1"/>
</dbReference>
<reference evidence="3 4" key="1">
    <citation type="submission" date="2019-07" db="EMBL/GenBank/DDBJ databases">
        <authorList>
            <person name="Kim J.K."/>
            <person name="Cheong H.-M."/>
            <person name="Choi Y."/>
            <person name="Hwang K.J."/>
            <person name="Lee S."/>
            <person name="Choi C."/>
        </authorList>
    </citation>
    <scope>NUCLEOTIDE SEQUENCE [LARGE SCALE GENOMIC DNA]</scope>
    <source>
        <strain evidence="3 4">KS 22</strain>
    </source>
</reference>
<keyword evidence="1" id="KW-0812">Transmembrane</keyword>
<dbReference type="EMBL" id="CP041969">
    <property type="protein sequence ID" value="QMV44317.1"/>
    <property type="molecule type" value="Genomic_DNA"/>
</dbReference>